<evidence type="ECO:0000313" key="5">
    <source>
        <dbReference type="EMBL" id="KTC65676.1"/>
    </source>
</evidence>
<dbReference type="SMART" id="SM00368">
    <property type="entry name" value="LRR_RI"/>
    <property type="match status" value="2"/>
</dbReference>
<dbReference type="STRING" id="45056.Lade_0334"/>
<protein>
    <submittedName>
        <fullName evidence="5">Leucine-rich repeat-containing protein (Substrate of the Dot/Icm secretion system)</fullName>
    </submittedName>
</protein>
<dbReference type="Proteomes" id="UP000054859">
    <property type="component" value="Unassembled WGS sequence"/>
</dbReference>
<feature type="region of interest" description="Disordered" evidence="3">
    <location>
        <begin position="384"/>
        <end position="407"/>
    </location>
</feature>
<dbReference type="InterPro" id="IPR050333">
    <property type="entry name" value="SLRP"/>
</dbReference>
<feature type="transmembrane region" description="Helical" evidence="4">
    <location>
        <begin position="331"/>
        <end position="354"/>
    </location>
</feature>
<evidence type="ECO:0000313" key="6">
    <source>
        <dbReference type="EMBL" id="VEH85128.1"/>
    </source>
</evidence>
<evidence type="ECO:0000256" key="2">
    <source>
        <dbReference type="ARBA" id="ARBA00022737"/>
    </source>
</evidence>
<dbReference type="EMBL" id="LNKA01000001">
    <property type="protein sequence ID" value="KTC65676.1"/>
    <property type="molecule type" value="Genomic_DNA"/>
</dbReference>
<keyword evidence="4" id="KW-1133">Transmembrane helix</keyword>
<dbReference type="InterPro" id="IPR032675">
    <property type="entry name" value="LRR_dom_sf"/>
</dbReference>
<keyword evidence="7" id="KW-1185">Reference proteome</keyword>
<evidence type="ECO:0000256" key="1">
    <source>
        <dbReference type="ARBA" id="ARBA00022614"/>
    </source>
</evidence>
<evidence type="ECO:0000313" key="8">
    <source>
        <dbReference type="Proteomes" id="UP000281170"/>
    </source>
</evidence>
<dbReference type="EMBL" id="LR134420">
    <property type="protein sequence ID" value="VEH85128.1"/>
    <property type="molecule type" value="Genomic_DNA"/>
</dbReference>
<proteinExistence type="predicted"/>
<evidence type="ECO:0000313" key="7">
    <source>
        <dbReference type="Proteomes" id="UP000054859"/>
    </source>
</evidence>
<dbReference type="Gene3D" id="3.80.10.10">
    <property type="entry name" value="Ribonuclease Inhibitor"/>
    <property type="match status" value="1"/>
</dbReference>
<dbReference type="InterPro" id="IPR001611">
    <property type="entry name" value="Leu-rich_rpt"/>
</dbReference>
<evidence type="ECO:0000256" key="4">
    <source>
        <dbReference type="SAM" id="Phobius"/>
    </source>
</evidence>
<dbReference type="PROSITE" id="PS51450">
    <property type="entry name" value="LRR"/>
    <property type="match status" value="1"/>
</dbReference>
<dbReference type="PANTHER" id="PTHR45712:SF22">
    <property type="entry name" value="INSULIN-LIKE GROWTH FACTOR-BINDING PROTEIN COMPLEX ACID LABILE SUBUNIT"/>
    <property type="match status" value="1"/>
</dbReference>
<dbReference type="Proteomes" id="UP000281170">
    <property type="component" value="Plasmid 11"/>
</dbReference>
<keyword evidence="2" id="KW-0677">Repeat</keyword>
<organism evidence="5 7">
    <name type="scientific">Legionella adelaidensis</name>
    <dbReference type="NCBI Taxonomy" id="45056"/>
    <lineage>
        <taxon>Bacteria</taxon>
        <taxon>Pseudomonadati</taxon>
        <taxon>Pseudomonadota</taxon>
        <taxon>Gammaproteobacteria</taxon>
        <taxon>Legionellales</taxon>
        <taxon>Legionellaceae</taxon>
        <taxon>Legionella</taxon>
    </lineage>
</organism>
<evidence type="ECO:0000256" key="3">
    <source>
        <dbReference type="SAM" id="MobiDB-lite"/>
    </source>
</evidence>
<reference evidence="6 8" key="2">
    <citation type="submission" date="2018-12" db="EMBL/GenBank/DDBJ databases">
        <authorList>
            <consortium name="Pathogen Informatics"/>
        </authorList>
    </citation>
    <scope>NUCLEOTIDE SEQUENCE [LARGE SCALE GENOMIC DNA]</scope>
    <source>
        <strain evidence="6 8">NCTC12735</strain>
        <plasmid evidence="8">11</plasmid>
    </source>
</reference>
<gene>
    <name evidence="5" type="ORF">Lade_0334</name>
    <name evidence="6" type="ORF">NCTC12735_00751</name>
</gene>
<dbReference type="KEGG" id="ladl:NCTC12735_00751"/>
<dbReference type="SUPFAM" id="SSF52047">
    <property type="entry name" value="RNI-like"/>
    <property type="match status" value="1"/>
</dbReference>
<dbReference type="PANTHER" id="PTHR45712">
    <property type="entry name" value="AGAP008170-PA"/>
    <property type="match status" value="1"/>
</dbReference>
<dbReference type="PATRIC" id="fig|45056.6.peg.341"/>
<name>A0A0W0R3R5_9GAMM</name>
<geneLocation type="plasmid" evidence="6 8">
    <name>11</name>
</geneLocation>
<keyword evidence="4" id="KW-0472">Membrane</keyword>
<keyword evidence="1" id="KW-0433">Leucine-rich repeat</keyword>
<keyword evidence="4" id="KW-0812">Transmembrane</keyword>
<accession>A0A0W0R3R5</accession>
<keyword evidence="6" id="KW-0614">Plasmid</keyword>
<dbReference type="AlphaFoldDB" id="A0A0W0R3R5"/>
<sequence>MLLDLRGKLLRLKSEAAIQTVAAEITSEHTGICLAGNGLGRKFPTLKKIITALPPQITFLDLSNNDLHKLSAPELSSLFSLLHHMRELNLNKNNLGFRSCKELASAVKKLPRHLRVLWLNENELKQINDFPQFMLELQLHLPNLEELNLDKNGLGFISPDKLVSGLGHLTVIKLSLQFNDLATRSIPALAKLVASLNVRMLNLAHNHLGQKPEDRLKAVFCNLQDTLEQLDLSDNVLSVKSWSDLITIFTSIPSHVHVNIHKNFSPEQEKELIKLLPRANLYSTLEDTSRVKLHVESASLVPPRQECDRKEPPNALPPLNFDQNKQVNYYFYLKVFAALSVTSGTSCVLIGVLVLQSTTVVLAGTTFIFVSAAGLAGHGFFSKSREPTTSPRLNENEEKNIELSSPV</sequence>
<feature type="transmembrane region" description="Helical" evidence="4">
    <location>
        <begin position="360"/>
        <end position="381"/>
    </location>
</feature>
<reference evidence="5 7" key="1">
    <citation type="submission" date="2015-11" db="EMBL/GenBank/DDBJ databases">
        <title>Identification of large and diverse effector repertoires of 38 Legionella species.</title>
        <authorList>
            <person name="Burstein D."/>
            <person name="Amaro F."/>
            <person name="Zusman T."/>
            <person name="Lifshitz Z."/>
            <person name="Cohen O."/>
            <person name="Gilbert J.A."/>
            <person name="Pupko T."/>
            <person name="Shuman H.A."/>
            <person name="Segal G."/>
        </authorList>
    </citation>
    <scope>NUCLEOTIDE SEQUENCE [LARGE SCALE GENOMIC DNA]</scope>
    <source>
        <strain evidence="5 7">1762-AUS-E</strain>
    </source>
</reference>
<dbReference type="RefSeq" id="WP_058461414.1">
    <property type="nucleotide sequence ID" value="NZ_CAAAHS010000008.1"/>
</dbReference>